<dbReference type="GO" id="GO:1990904">
    <property type="term" value="C:ribonucleoprotein complex"/>
    <property type="evidence" value="ECO:0007669"/>
    <property type="project" value="UniProtKB-KW"/>
</dbReference>
<dbReference type="GO" id="GO:0003735">
    <property type="term" value="F:structural constituent of ribosome"/>
    <property type="evidence" value="ECO:0007669"/>
    <property type="project" value="InterPro"/>
</dbReference>
<sequence length="230" mass="26382">MAQKVKPNAFRLGITLPWSSRWFFKPSLKFFVEEDYLIRDIVKKKLSQAGVVSVDIERTGDRVRVNICSSRPGLVIGRGGEGVETLRRAIMTAMQKLRREKKIPTKFTLGVNIEELKRTEVSAAVTAQQIVADIEKRQPYRRIMKRQMETVMQNREAKGVKIRLAGRLNGAEISRREWLAKGRMPLQTLRANIDYAEDSAHCSYGVIGIKVWIYKGDIFEKEAQTNQERS</sequence>
<dbReference type="SMART" id="SM00322">
    <property type="entry name" value="KH"/>
    <property type="match status" value="1"/>
</dbReference>
<dbReference type="InterPro" id="IPR009019">
    <property type="entry name" value="KH_sf_prok-type"/>
</dbReference>
<dbReference type="AlphaFoldDB" id="U3GQK5"/>
<dbReference type="HAMAP" id="MF_01309_B">
    <property type="entry name" value="Ribosomal_uS3_B"/>
    <property type="match status" value="1"/>
</dbReference>
<dbReference type="PANTHER" id="PTHR11760">
    <property type="entry name" value="30S/40S RIBOSOMAL PROTEIN S3"/>
    <property type="match status" value="1"/>
</dbReference>
<dbReference type="CDD" id="cd02412">
    <property type="entry name" value="KH-II_30S_S3"/>
    <property type="match status" value="1"/>
</dbReference>
<dbReference type="PROSITE" id="PS50823">
    <property type="entry name" value="KH_TYPE_2"/>
    <property type="match status" value="1"/>
</dbReference>
<organism evidence="7">
    <name type="scientific">uncultured organism</name>
    <dbReference type="NCBI Taxonomy" id="155900"/>
    <lineage>
        <taxon>unclassified sequences</taxon>
        <taxon>environmental samples</taxon>
    </lineage>
</organism>
<dbReference type="InterPro" id="IPR057258">
    <property type="entry name" value="Ribosomal_uS3"/>
</dbReference>
<dbReference type="Gene3D" id="3.30.300.20">
    <property type="match status" value="1"/>
</dbReference>
<feature type="domain" description="KH type-2" evidence="6">
    <location>
        <begin position="38"/>
        <end position="117"/>
    </location>
</feature>
<evidence type="ECO:0000259" key="6">
    <source>
        <dbReference type="PROSITE" id="PS50823"/>
    </source>
</evidence>
<evidence type="ECO:0000256" key="1">
    <source>
        <dbReference type="ARBA" id="ARBA00010761"/>
    </source>
</evidence>
<dbReference type="InterPro" id="IPR015946">
    <property type="entry name" value="KH_dom-like_a/b"/>
</dbReference>
<comment type="similarity">
    <text evidence="1">Belongs to the universal ribosomal protein uS3 family.</text>
</comment>
<evidence type="ECO:0000256" key="2">
    <source>
        <dbReference type="ARBA" id="ARBA00022730"/>
    </source>
</evidence>
<evidence type="ECO:0000256" key="5">
    <source>
        <dbReference type="ARBA" id="ARBA00023274"/>
    </source>
</evidence>
<dbReference type="SUPFAM" id="SSF54821">
    <property type="entry name" value="Ribosomal protein S3 C-terminal domain"/>
    <property type="match status" value="1"/>
</dbReference>
<protein>
    <submittedName>
        <fullName evidence="7">30S ribosomal protein S3</fullName>
    </submittedName>
</protein>
<evidence type="ECO:0000256" key="4">
    <source>
        <dbReference type="ARBA" id="ARBA00022980"/>
    </source>
</evidence>
<accession>U3GQK5</accession>
<dbReference type="InterPro" id="IPR004044">
    <property type="entry name" value="KH_dom_type_2"/>
</dbReference>
<dbReference type="Pfam" id="PF07650">
    <property type="entry name" value="KH_2"/>
    <property type="match status" value="1"/>
</dbReference>
<dbReference type="GO" id="GO:0019843">
    <property type="term" value="F:rRNA binding"/>
    <property type="evidence" value="ECO:0007669"/>
    <property type="project" value="UniProtKB-KW"/>
</dbReference>
<keyword evidence="4 7" id="KW-0689">Ribosomal protein</keyword>
<keyword evidence="2" id="KW-0699">rRNA-binding</keyword>
<dbReference type="FunFam" id="3.30.300.20:FF:000001">
    <property type="entry name" value="30S ribosomal protein S3"/>
    <property type="match status" value="1"/>
</dbReference>
<dbReference type="PANTHER" id="PTHR11760:SF19">
    <property type="entry name" value="SMALL RIBOSOMAL SUBUNIT PROTEIN US3C"/>
    <property type="match status" value="1"/>
</dbReference>
<name>U3GQK5_9ZZZZ</name>
<dbReference type="InterPro" id="IPR004087">
    <property type="entry name" value="KH_dom"/>
</dbReference>
<dbReference type="InterPro" id="IPR005704">
    <property type="entry name" value="Ribosomal_uS3_bac-typ"/>
</dbReference>
<dbReference type="EMBL" id="KC999351">
    <property type="protein sequence ID" value="AGT99848.1"/>
    <property type="molecule type" value="Genomic_DNA"/>
</dbReference>
<dbReference type="NCBIfam" id="TIGR01009">
    <property type="entry name" value="rpsC_bact"/>
    <property type="match status" value="1"/>
</dbReference>
<dbReference type="SUPFAM" id="SSF54814">
    <property type="entry name" value="Prokaryotic type KH domain (KH-domain type II)"/>
    <property type="match status" value="1"/>
</dbReference>
<evidence type="ECO:0000256" key="3">
    <source>
        <dbReference type="ARBA" id="ARBA00022884"/>
    </source>
</evidence>
<keyword evidence="3" id="KW-0694">RNA-binding</keyword>
<dbReference type="InterPro" id="IPR001351">
    <property type="entry name" value="Ribosomal_uS3_C"/>
</dbReference>
<keyword evidence="5" id="KW-0687">Ribonucleoprotein</keyword>
<dbReference type="Gene3D" id="3.30.1140.32">
    <property type="entry name" value="Ribosomal protein S3, C-terminal domain"/>
    <property type="match status" value="1"/>
</dbReference>
<dbReference type="Pfam" id="PF00189">
    <property type="entry name" value="Ribosomal_S3_C"/>
    <property type="match status" value="1"/>
</dbReference>
<dbReference type="InterPro" id="IPR036419">
    <property type="entry name" value="Ribosomal_S3_C_sf"/>
</dbReference>
<evidence type="ECO:0000313" key="7">
    <source>
        <dbReference type="EMBL" id="AGT99848.1"/>
    </source>
</evidence>
<proteinExistence type="inferred from homology"/>
<reference evidence="7" key="1">
    <citation type="journal article" date="2015" name="Nat. Commun.">
        <title>Diverse, uncultivated ultra-small bacterial cells in groundwater.</title>
        <authorList>
            <person name="Luef B."/>
            <person name="Frischkorn K.R."/>
            <person name="Wrighton K.C."/>
            <person name="Holman H.-Y.N."/>
            <person name="Birarda G."/>
            <person name="Thomas B.C."/>
            <person name="Singh A."/>
            <person name="Williams K.H."/>
            <person name="Siegerist C.E."/>
            <person name="Tringe S.G."/>
            <person name="Downing K.H."/>
            <person name="Comolli L.R."/>
            <person name="Banfield J.F."/>
        </authorList>
    </citation>
    <scope>NUCLEOTIDE SEQUENCE</scope>
</reference>